<dbReference type="EMBL" id="MU003503">
    <property type="protein sequence ID" value="KAF2472204.1"/>
    <property type="molecule type" value="Genomic_DNA"/>
</dbReference>
<comment type="caution">
    <text evidence="1">The sequence shown here is derived from an EMBL/GenBank/DDBJ whole genome shotgun (WGS) entry which is preliminary data.</text>
</comment>
<evidence type="ECO:0000313" key="1">
    <source>
        <dbReference type="EMBL" id="KAF2472204.1"/>
    </source>
</evidence>
<dbReference type="Proteomes" id="UP000799755">
    <property type="component" value="Unassembled WGS sequence"/>
</dbReference>
<feature type="non-terminal residue" evidence="1">
    <location>
        <position position="98"/>
    </location>
</feature>
<proteinExistence type="predicted"/>
<accession>A0ACB6QYS9</accession>
<protein>
    <submittedName>
        <fullName evidence="1">Uncharacterized protein</fullName>
    </submittedName>
</protein>
<name>A0ACB6QYS9_9PLEO</name>
<sequence>MPKPLPEPSILNEESCPQVEVLKTPVTPVMTEDLTSLHELIQRDVHTLSDKSSKHRLQRHLNKEAKVRRSTRSVVLGKAKVMSYEDLEQARKKRAEKE</sequence>
<reference evidence="1" key="1">
    <citation type="journal article" date="2020" name="Stud. Mycol.">
        <title>101 Dothideomycetes genomes: a test case for predicting lifestyles and emergence of pathogens.</title>
        <authorList>
            <person name="Haridas S."/>
            <person name="Albert R."/>
            <person name="Binder M."/>
            <person name="Bloem J."/>
            <person name="Labutti K."/>
            <person name="Salamov A."/>
            <person name="Andreopoulos B."/>
            <person name="Baker S."/>
            <person name="Barry K."/>
            <person name="Bills G."/>
            <person name="Bluhm B."/>
            <person name="Cannon C."/>
            <person name="Castanera R."/>
            <person name="Culley D."/>
            <person name="Daum C."/>
            <person name="Ezra D."/>
            <person name="Gonzalez J."/>
            <person name="Henrissat B."/>
            <person name="Kuo A."/>
            <person name="Liang C."/>
            <person name="Lipzen A."/>
            <person name="Lutzoni F."/>
            <person name="Magnuson J."/>
            <person name="Mondo S."/>
            <person name="Nolan M."/>
            <person name="Ohm R."/>
            <person name="Pangilinan J."/>
            <person name="Park H.-J."/>
            <person name="Ramirez L."/>
            <person name="Alfaro M."/>
            <person name="Sun H."/>
            <person name="Tritt A."/>
            <person name="Yoshinaga Y."/>
            <person name="Zwiers L.-H."/>
            <person name="Turgeon B."/>
            <person name="Goodwin S."/>
            <person name="Spatafora J."/>
            <person name="Crous P."/>
            <person name="Grigoriev I."/>
        </authorList>
    </citation>
    <scope>NUCLEOTIDE SEQUENCE</scope>
    <source>
        <strain evidence="1">ATCC 200398</strain>
    </source>
</reference>
<keyword evidence="2" id="KW-1185">Reference proteome</keyword>
<gene>
    <name evidence="1" type="ORF">BDR25DRAFT_168585</name>
</gene>
<organism evidence="1 2">
    <name type="scientific">Lindgomyces ingoldianus</name>
    <dbReference type="NCBI Taxonomy" id="673940"/>
    <lineage>
        <taxon>Eukaryota</taxon>
        <taxon>Fungi</taxon>
        <taxon>Dikarya</taxon>
        <taxon>Ascomycota</taxon>
        <taxon>Pezizomycotina</taxon>
        <taxon>Dothideomycetes</taxon>
        <taxon>Pleosporomycetidae</taxon>
        <taxon>Pleosporales</taxon>
        <taxon>Lindgomycetaceae</taxon>
        <taxon>Lindgomyces</taxon>
    </lineage>
</organism>
<evidence type="ECO:0000313" key="2">
    <source>
        <dbReference type="Proteomes" id="UP000799755"/>
    </source>
</evidence>